<dbReference type="GO" id="GO:0003700">
    <property type="term" value="F:DNA-binding transcription factor activity"/>
    <property type="evidence" value="ECO:0007669"/>
    <property type="project" value="InterPro"/>
</dbReference>
<feature type="region of interest" description="Disordered" evidence="10">
    <location>
        <begin position="361"/>
        <end position="389"/>
    </location>
</feature>
<dbReference type="FunFam" id="1.10.10.10:FF:000057">
    <property type="entry name" value="Heat shock transcription factor 1"/>
    <property type="match status" value="1"/>
</dbReference>
<dbReference type="PANTHER" id="PTHR10015:SF161">
    <property type="entry name" value="HEAT STRESS TRANSCRIPTION FACTOR A-4A"/>
    <property type="match status" value="1"/>
</dbReference>
<protein>
    <submittedName>
        <fullName evidence="12">Heat stress transcription factor A-4c-like</fullName>
    </submittedName>
</protein>
<keyword evidence="5" id="KW-0238">DNA-binding</keyword>
<evidence type="ECO:0000256" key="8">
    <source>
        <dbReference type="ARBA" id="ARBA00061350"/>
    </source>
</evidence>
<dbReference type="InterPro" id="IPR036390">
    <property type="entry name" value="WH_DNA-bd_sf"/>
</dbReference>
<reference evidence="12 13" key="1">
    <citation type="submission" date="2018-02" db="EMBL/GenBank/DDBJ databases">
        <title>Draft genome of wild Prunus yedoensis var. nudiflora.</title>
        <authorList>
            <person name="Baek S."/>
            <person name="Kim J.-H."/>
            <person name="Choi K."/>
            <person name="Kim G.-B."/>
            <person name="Cho A."/>
            <person name="Jang H."/>
            <person name="Shin C.-H."/>
            <person name="Yu H.-J."/>
            <person name="Mun J.-H."/>
        </authorList>
    </citation>
    <scope>NUCLEOTIDE SEQUENCE [LARGE SCALE GENOMIC DNA]</scope>
    <source>
        <strain evidence="13">cv. Jeju island</strain>
        <tissue evidence="12">Leaf</tissue>
    </source>
</reference>
<feature type="region of interest" description="Disordered" evidence="10">
    <location>
        <begin position="296"/>
        <end position="343"/>
    </location>
</feature>
<comment type="similarity">
    <text evidence="8">Belongs to the HSF family. Class A subfamily.</text>
</comment>
<keyword evidence="3" id="KW-0805">Transcription regulation</keyword>
<dbReference type="AlphaFoldDB" id="A0A314ZT13"/>
<keyword evidence="2" id="KW-0597">Phosphoprotein</keyword>
<dbReference type="OrthoDB" id="60033at2759"/>
<dbReference type="GO" id="GO:0006357">
    <property type="term" value="P:regulation of transcription by RNA polymerase II"/>
    <property type="evidence" value="ECO:0007669"/>
    <property type="project" value="TreeGrafter"/>
</dbReference>
<feature type="domain" description="HSF-type DNA-binding" evidence="11">
    <location>
        <begin position="53"/>
        <end position="77"/>
    </location>
</feature>
<keyword evidence="9" id="KW-0175">Coiled coil</keyword>
<dbReference type="PROSITE" id="PS00434">
    <property type="entry name" value="HSF_DOMAIN"/>
    <property type="match status" value="1"/>
</dbReference>
<dbReference type="PRINTS" id="PR00056">
    <property type="entry name" value="HSFDOMAIN"/>
</dbReference>
<keyword evidence="4" id="KW-0346">Stress response</keyword>
<dbReference type="Proteomes" id="UP000250321">
    <property type="component" value="Unassembled WGS sequence"/>
</dbReference>
<evidence type="ECO:0000313" key="13">
    <source>
        <dbReference type="Proteomes" id="UP000250321"/>
    </source>
</evidence>
<evidence type="ECO:0000256" key="1">
    <source>
        <dbReference type="ARBA" id="ARBA00004123"/>
    </source>
</evidence>
<feature type="compositionally biased region" description="Polar residues" evidence="10">
    <location>
        <begin position="333"/>
        <end position="343"/>
    </location>
</feature>
<evidence type="ECO:0000256" key="2">
    <source>
        <dbReference type="ARBA" id="ARBA00022553"/>
    </source>
</evidence>
<dbReference type="Gene3D" id="1.10.10.10">
    <property type="entry name" value="Winged helix-like DNA-binding domain superfamily/Winged helix DNA-binding domain"/>
    <property type="match status" value="1"/>
</dbReference>
<keyword evidence="6" id="KW-0804">Transcription</keyword>
<sequence>MDEVQGGASSLPPFLSKTYDMVDDASTDSIVSWSASNKSFIVWNPPEFARDLLPKFFKHNNFSSFIRQLNTYGFRKIDPEQWEFANDDFIRGQPHLMKNIHRRKPVHSHSLQNLQVQGNGTSLSESERQSMKDEIERLKHEKERLGVELQRHEQEWQGLELQMQFLKERLQHMERQQQTMAGFVTRVLQKPGIASNPVPQLEIQGRKRRLPRIGWSYDEASNGNNQVASSQAGIRENADMEKLEQLESFLTFWEDTIFDVGETHIQVVSNVELDESTSCVESTAISSIQLNVDAQPKSPGIDMNSEPAAVVASEPAAAVPPEPASSKQQSSKEQTSGITASAPTGVNDVFWEHFLTENPGSVEAQEVHLEKRDSDGRKNESKPGDHGKLWWNMRNVNNLTEQMGHLTPVEKT</sequence>
<dbReference type="SUPFAM" id="SSF46785">
    <property type="entry name" value="Winged helix' DNA-binding domain"/>
    <property type="match status" value="1"/>
</dbReference>
<evidence type="ECO:0000256" key="5">
    <source>
        <dbReference type="ARBA" id="ARBA00023125"/>
    </source>
</evidence>
<dbReference type="SMART" id="SM00415">
    <property type="entry name" value="HSF"/>
    <property type="match status" value="1"/>
</dbReference>
<evidence type="ECO:0000256" key="10">
    <source>
        <dbReference type="SAM" id="MobiDB-lite"/>
    </source>
</evidence>
<feature type="compositionally biased region" description="Basic and acidic residues" evidence="10">
    <location>
        <begin position="365"/>
        <end position="388"/>
    </location>
</feature>
<name>A0A314ZT13_PRUYE</name>
<evidence type="ECO:0000256" key="9">
    <source>
        <dbReference type="SAM" id="Coils"/>
    </source>
</evidence>
<comment type="subcellular location">
    <subcellularLocation>
        <location evidence="1">Nucleus</location>
    </subcellularLocation>
</comment>
<dbReference type="InterPro" id="IPR036388">
    <property type="entry name" value="WH-like_DNA-bd_sf"/>
</dbReference>
<dbReference type="GO" id="GO:0005634">
    <property type="term" value="C:nucleus"/>
    <property type="evidence" value="ECO:0007669"/>
    <property type="project" value="UniProtKB-SubCell"/>
</dbReference>
<dbReference type="STRING" id="2094558.A0A314ZT13"/>
<keyword evidence="7" id="KW-0539">Nucleus</keyword>
<evidence type="ECO:0000259" key="11">
    <source>
        <dbReference type="PROSITE" id="PS00434"/>
    </source>
</evidence>
<dbReference type="GO" id="GO:0034605">
    <property type="term" value="P:cellular response to heat"/>
    <property type="evidence" value="ECO:0007669"/>
    <property type="project" value="TreeGrafter"/>
</dbReference>
<feature type="compositionally biased region" description="Low complexity" evidence="10">
    <location>
        <begin position="305"/>
        <end position="317"/>
    </location>
</feature>
<evidence type="ECO:0000256" key="3">
    <source>
        <dbReference type="ARBA" id="ARBA00023015"/>
    </source>
</evidence>
<dbReference type="InterPro" id="IPR000232">
    <property type="entry name" value="HSF_DNA-bd"/>
</dbReference>
<evidence type="ECO:0000313" key="12">
    <source>
        <dbReference type="EMBL" id="PQQ21800.1"/>
    </source>
</evidence>
<proteinExistence type="inferred from homology"/>
<evidence type="ECO:0000256" key="4">
    <source>
        <dbReference type="ARBA" id="ARBA00023016"/>
    </source>
</evidence>
<accession>A0A314ZT13</accession>
<dbReference type="Pfam" id="PF00447">
    <property type="entry name" value="HSF_DNA-bind"/>
    <property type="match status" value="1"/>
</dbReference>
<comment type="caution">
    <text evidence="12">The sequence shown here is derived from an EMBL/GenBank/DDBJ whole genome shotgun (WGS) entry which is preliminary data.</text>
</comment>
<keyword evidence="13" id="KW-1185">Reference proteome</keyword>
<feature type="coiled-coil region" evidence="9">
    <location>
        <begin position="121"/>
        <end position="176"/>
    </location>
</feature>
<dbReference type="GO" id="GO:0000978">
    <property type="term" value="F:RNA polymerase II cis-regulatory region sequence-specific DNA binding"/>
    <property type="evidence" value="ECO:0007669"/>
    <property type="project" value="TreeGrafter"/>
</dbReference>
<evidence type="ECO:0000256" key="6">
    <source>
        <dbReference type="ARBA" id="ARBA00023163"/>
    </source>
</evidence>
<dbReference type="PANTHER" id="PTHR10015">
    <property type="entry name" value="HEAT SHOCK TRANSCRIPTION FACTOR"/>
    <property type="match status" value="1"/>
</dbReference>
<evidence type="ECO:0000256" key="7">
    <source>
        <dbReference type="ARBA" id="ARBA00023242"/>
    </source>
</evidence>
<gene>
    <name evidence="12" type="ORF">Pyn_19838</name>
</gene>
<dbReference type="EMBL" id="PJQY01000004">
    <property type="protein sequence ID" value="PQQ21800.1"/>
    <property type="molecule type" value="Genomic_DNA"/>
</dbReference>
<organism evidence="12 13">
    <name type="scientific">Prunus yedoensis var. nudiflora</name>
    <dbReference type="NCBI Taxonomy" id="2094558"/>
    <lineage>
        <taxon>Eukaryota</taxon>
        <taxon>Viridiplantae</taxon>
        <taxon>Streptophyta</taxon>
        <taxon>Embryophyta</taxon>
        <taxon>Tracheophyta</taxon>
        <taxon>Spermatophyta</taxon>
        <taxon>Magnoliopsida</taxon>
        <taxon>eudicotyledons</taxon>
        <taxon>Gunneridae</taxon>
        <taxon>Pentapetalae</taxon>
        <taxon>rosids</taxon>
        <taxon>fabids</taxon>
        <taxon>Rosales</taxon>
        <taxon>Rosaceae</taxon>
        <taxon>Amygdaloideae</taxon>
        <taxon>Amygdaleae</taxon>
        <taxon>Prunus</taxon>
    </lineage>
</organism>